<dbReference type="Proteomes" id="UP000574369">
    <property type="component" value="Unassembled WGS sequence"/>
</dbReference>
<organism evidence="1 2">
    <name type="scientific">Roseateles terrae</name>
    <dbReference type="NCBI Taxonomy" id="431060"/>
    <lineage>
        <taxon>Bacteria</taxon>
        <taxon>Pseudomonadati</taxon>
        <taxon>Pseudomonadota</taxon>
        <taxon>Betaproteobacteria</taxon>
        <taxon>Burkholderiales</taxon>
        <taxon>Sphaerotilaceae</taxon>
        <taxon>Roseateles</taxon>
    </lineage>
</organism>
<gene>
    <name evidence="1" type="ORF">FHS28_002187</name>
</gene>
<proteinExistence type="predicted"/>
<keyword evidence="2" id="KW-1185">Reference proteome</keyword>
<sequence>MAYICSFEVIAQPLAPGVPNVPFVQQGTFLQITNVGGADTTVSVYYYVATPNFVVQSSDQSISLFANYIDASGNINQVAASQFIEQYNGFVGVPISQGQTVIFGVQYIFTPPSDMSKVEMVGGTPQSSAQARGSIQIFPTTSASTQLFCNATVRQVFNNYDSNGNLLDVDESAYALPIQGGPIVMLSSDDARLGPKS</sequence>
<evidence type="ECO:0000313" key="2">
    <source>
        <dbReference type="Proteomes" id="UP000574369"/>
    </source>
</evidence>
<dbReference type="RefSeq" id="WP_088452748.1">
    <property type="nucleotide sequence ID" value="NZ_JACHXO010000003.1"/>
</dbReference>
<comment type="caution">
    <text evidence="1">The sequence shown here is derived from an EMBL/GenBank/DDBJ whole genome shotgun (WGS) entry which is preliminary data.</text>
</comment>
<accession>A0ABR6GSU0</accession>
<name>A0ABR6GSU0_9BURK</name>
<protein>
    <submittedName>
        <fullName evidence="1">Uncharacterized protein</fullName>
    </submittedName>
</protein>
<reference evidence="1 2" key="1">
    <citation type="submission" date="2020-08" db="EMBL/GenBank/DDBJ databases">
        <title>Genomic Encyclopedia of Type Strains, Phase III (KMG-III): the genomes of soil and plant-associated and newly described type strains.</title>
        <authorList>
            <person name="Whitman W."/>
        </authorList>
    </citation>
    <scope>NUCLEOTIDE SEQUENCE [LARGE SCALE GENOMIC DNA]</scope>
    <source>
        <strain evidence="1 2">CECT 7247</strain>
    </source>
</reference>
<dbReference type="EMBL" id="JACHXO010000003">
    <property type="protein sequence ID" value="MBB3194791.1"/>
    <property type="molecule type" value="Genomic_DNA"/>
</dbReference>
<evidence type="ECO:0000313" key="1">
    <source>
        <dbReference type="EMBL" id="MBB3194791.1"/>
    </source>
</evidence>